<evidence type="ECO:0000259" key="3">
    <source>
        <dbReference type="Pfam" id="PF23598"/>
    </source>
</evidence>
<gene>
    <name evidence="4" type="ORF">SASPL_152672</name>
</gene>
<evidence type="ECO:0000256" key="2">
    <source>
        <dbReference type="SAM" id="Phobius"/>
    </source>
</evidence>
<dbReference type="Gene3D" id="3.80.10.10">
    <property type="entry name" value="Ribonuclease Inhibitor"/>
    <property type="match status" value="1"/>
</dbReference>
<dbReference type="InterPro" id="IPR032675">
    <property type="entry name" value="LRR_dom_sf"/>
</dbReference>
<dbReference type="PANTHER" id="PTHR15140">
    <property type="entry name" value="TUBULIN-SPECIFIC CHAPERONE E"/>
    <property type="match status" value="1"/>
</dbReference>
<proteinExistence type="predicted"/>
<keyword evidence="2" id="KW-0472">Membrane</keyword>
<dbReference type="Pfam" id="PF23598">
    <property type="entry name" value="LRR_14"/>
    <property type="match status" value="1"/>
</dbReference>
<feature type="transmembrane region" description="Helical" evidence="2">
    <location>
        <begin position="220"/>
        <end position="240"/>
    </location>
</feature>
<organism evidence="4">
    <name type="scientific">Salvia splendens</name>
    <name type="common">Scarlet sage</name>
    <dbReference type="NCBI Taxonomy" id="180675"/>
    <lineage>
        <taxon>Eukaryota</taxon>
        <taxon>Viridiplantae</taxon>
        <taxon>Streptophyta</taxon>
        <taxon>Embryophyta</taxon>
        <taxon>Tracheophyta</taxon>
        <taxon>Spermatophyta</taxon>
        <taxon>Magnoliopsida</taxon>
        <taxon>eudicotyledons</taxon>
        <taxon>Gunneridae</taxon>
        <taxon>Pentapetalae</taxon>
        <taxon>asterids</taxon>
        <taxon>lamiids</taxon>
        <taxon>Lamiales</taxon>
        <taxon>Lamiaceae</taxon>
        <taxon>Nepetoideae</taxon>
        <taxon>Mentheae</taxon>
        <taxon>Salviinae</taxon>
        <taxon>Salvia</taxon>
        <taxon>Salvia subgen. Calosphace</taxon>
        <taxon>core Calosphace</taxon>
    </lineage>
</organism>
<protein>
    <recommendedName>
        <fullName evidence="3">Disease resistance R13L4/SHOC-2-like LRR domain-containing protein</fullName>
    </recommendedName>
</protein>
<dbReference type="EMBL" id="PNBA02000021">
    <property type="protein sequence ID" value="KAG6387482.1"/>
    <property type="molecule type" value="Genomic_DNA"/>
</dbReference>
<keyword evidence="2" id="KW-1133">Transmembrane helix</keyword>
<dbReference type="InterPro" id="IPR055414">
    <property type="entry name" value="LRR_R13L4/SHOC2-like"/>
</dbReference>
<dbReference type="SUPFAM" id="SSF52058">
    <property type="entry name" value="L domain-like"/>
    <property type="match status" value="1"/>
</dbReference>
<name>A0A8X8Z1G9_SALSN</name>
<keyword evidence="5" id="KW-1185">Reference proteome</keyword>
<dbReference type="PANTHER" id="PTHR15140:SF37">
    <property type="entry name" value="UBIQUITIN-LIKE DOMAIN-CONTAINING PROTEIN"/>
    <property type="match status" value="1"/>
</dbReference>
<dbReference type="Proteomes" id="UP000298416">
    <property type="component" value="Unassembled WGS sequence"/>
</dbReference>
<keyword evidence="2" id="KW-0812">Transmembrane</keyword>
<reference evidence="4" key="2">
    <citation type="submission" date="2020-08" db="EMBL/GenBank/DDBJ databases">
        <title>Plant Genome Project.</title>
        <authorList>
            <person name="Zhang R.-G."/>
        </authorList>
    </citation>
    <scope>NUCLEOTIDE SEQUENCE</scope>
    <source>
        <strain evidence="4">Huo1</strain>
        <tissue evidence="4">Leaf</tissue>
    </source>
</reference>
<comment type="caution">
    <text evidence="4">The sequence shown here is derived from an EMBL/GenBank/DDBJ whole genome shotgun (WGS) entry which is preliminary data.</text>
</comment>
<sequence>MKKLQRFSAYIFDKESYEAIMTAIDSNWEKLVYTYIVVEGGWEFTSEEVNKAFKCKNLTDLVIRARLGRLLTECRSNIICSNIASLCLSKCNIEEDPMEVLGNLASLKRLCFHSGSFLSERMTCPASSFPCLKSFELDELQNLKELIVDQHAMPLLSRLHIRRCVEMEMVPEGLSAISSLQDLIIEGTPELESRVKAINGDGEEGEDFHKVRHVKITFKYYVLSSLVMLLPLLTFFSNTLV</sequence>
<feature type="domain" description="Disease resistance R13L4/SHOC-2-like LRR" evidence="3">
    <location>
        <begin position="26"/>
        <end position="186"/>
    </location>
</feature>
<evidence type="ECO:0000313" key="4">
    <source>
        <dbReference type="EMBL" id="KAG6387482.1"/>
    </source>
</evidence>
<reference evidence="4" key="1">
    <citation type="submission" date="2018-01" db="EMBL/GenBank/DDBJ databases">
        <authorList>
            <person name="Mao J.F."/>
        </authorList>
    </citation>
    <scope>NUCLEOTIDE SEQUENCE</scope>
    <source>
        <strain evidence="4">Huo1</strain>
        <tissue evidence="4">Leaf</tissue>
    </source>
</reference>
<evidence type="ECO:0000313" key="5">
    <source>
        <dbReference type="Proteomes" id="UP000298416"/>
    </source>
</evidence>
<accession>A0A8X8Z1G9</accession>
<keyword evidence="1" id="KW-0677">Repeat</keyword>
<dbReference type="AlphaFoldDB" id="A0A8X8Z1G9"/>
<evidence type="ECO:0000256" key="1">
    <source>
        <dbReference type="ARBA" id="ARBA00022737"/>
    </source>
</evidence>